<evidence type="ECO:0000313" key="1">
    <source>
        <dbReference type="EMBL" id="MEQ2414283.1"/>
    </source>
</evidence>
<dbReference type="Proteomes" id="UP001470752">
    <property type="component" value="Unassembled WGS sequence"/>
</dbReference>
<keyword evidence="2" id="KW-1185">Reference proteome</keyword>
<organism evidence="1 2">
    <name type="scientific">Blautia acetigignens</name>
    <dbReference type="NCBI Taxonomy" id="2981783"/>
    <lineage>
        <taxon>Bacteria</taxon>
        <taxon>Bacillati</taxon>
        <taxon>Bacillota</taxon>
        <taxon>Clostridia</taxon>
        <taxon>Lachnospirales</taxon>
        <taxon>Lachnospiraceae</taxon>
        <taxon>Blautia</taxon>
    </lineage>
</organism>
<protein>
    <submittedName>
        <fullName evidence="1">Uncharacterized protein</fullName>
    </submittedName>
</protein>
<sequence>MFDIPVSVYPICKGDQFLAYPLVGSEHQRWGIVTKITGSGRTGTMTGSNSCKVDGVAVTYGSGKVMAPKSAKSGDRVAVIPYGTPNNVKYALVPIDYRIYTECGYYGGH</sequence>
<gene>
    <name evidence="1" type="ORF">AAAX94_14810</name>
</gene>
<evidence type="ECO:0000313" key="2">
    <source>
        <dbReference type="Proteomes" id="UP001470752"/>
    </source>
</evidence>
<comment type="caution">
    <text evidence="1">The sequence shown here is derived from an EMBL/GenBank/DDBJ whole genome shotgun (WGS) entry which is preliminary data.</text>
</comment>
<proteinExistence type="predicted"/>
<dbReference type="EMBL" id="JBBNFW010000187">
    <property type="protein sequence ID" value="MEQ2414283.1"/>
    <property type="molecule type" value="Genomic_DNA"/>
</dbReference>
<reference evidence="1 2" key="1">
    <citation type="submission" date="2024-04" db="EMBL/GenBank/DDBJ databases">
        <title>Human intestinal bacterial collection.</title>
        <authorList>
            <person name="Pauvert C."/>
            <person name="Hitch T.C.A."/>
            <person name="Clavel T."/>
        </authorList>
    </citation>
    <scope>NUCLEOTIDE SEQUENCE [LARGE SCALE GENOMIC DNA]</scope>
    <source>
        <strain evidence="1 2">CLA-AA-H161</strain>
    </source>
</reference>
<accession>A0ABV1CRE0</accession>
<dbReference type="RefSeq" id="WP_349084413.1">
    <property type="nucleotide sequence ID" value="NZ_JBBNFW010000187.1"/>
</dbReference>
<name>A0ABV1CRE0_9FIRM</name>